<dbReference type="GO" id="GO:0043235">
    <property type="term" value="C:receptor complex"/>
    <property type="evidence" value="ECO:0007669"/>
    <property type="project" value="TreeGrafter"/>
</dbReference>
<dbReference type="PANTHER" id="PTHR24416:SF600">
    <property type="entry name" value="PDGF- AND VEGF-RECEPTOR RELATED, ISOFORM J"/>
    <property type="match status" value="1"/>
</dbReference>
<keyword evidence="2" id="KW-1185">Reference proteome</keyword>
<dbReference type="Gene3D" id="1.10.510.10">
    <property type="entry name" value="Transferase(Phosphotransferase) domain 1"/>
    <property type="match status" value="1"/>
</dbReference>
<proteinExistence type="predicted"/>
<dbReference type="WBParaSite" id="ACRNAN_scaffold1507.g21903.t1">
    <property type="protein sequence ID" value="ACRNAN_scaffold1507.g21903.t1"/>
    <property type="gene ID" value="ACRNAN_scaffold1507.g21903"/>
</dbReference>
<dbReference type="Proteomes" id="UP000887540">
    <property type="component" value="Unplaced"/>
</dbReference>
<dbReference type="GO" id="GO:0005886">
    <property type="term" value="C:plasma membrane"/>
    <property type="evidence" value="ECO:0007669"/>
    <property type="project" value="TreeGrafter"/>
</dbReference>
<name>A0A914CV32_9BILA</name>
<dbReference type="PANTHER" id="PTHR24416">
    <property type="entry name" value="TYROSINE-PROTEIN KINASE RECEPTOR"/>
    <property type="match status" value="1"/>
</dbReference>
<accession>A0A914CV32</accession>
<organism evidence="2 3">
    <name type="scientific">Acrobeloides nanus</name>
    <dbReference type="NCBI Taxonomy" id="290746"/>
    <lineage>
        <taxon>Eukaryota</taxon>
        <taxon>Metazoa</taxon>
        <taxon>Ecdysozoa</taxon>
        <taxon>Nematoda</taxon>
        <taxon>Chromadorea</taxon>
        <taxon>Rhabditida</taxon>
        <taxon>Tylenchina</taxon>
        <taxon>Cephalobomorpha</taxon>
        <taxon>Cephaloboidea</taxon>
        <taxon>Cephalobidae</taxon>
        <taxon>Acrobeloides</taxon>
    </lineage>
</organism>
<dbReference type="SUPFAM" id="SSF56112">
    <property type="entry name" value="Protein kinase-like (PK-like)"/>
    <property type="match status" value="1"/>
</dbReference>
<evidence type="ECO:0000313" key="2">
    <source>
        <dbReference type="Proteomes" id="UP000887540"/>
    </source>
</evidence>
<protein>
    <submittedName>
        <fullName evidence="3">Protein kinase domain-containing protein</fullName>
    </submittedName>
</protein>
<sequence length="126" mass="14527">MPIKWLAIESLVDRIFSEKSDVWAFGVLCYEVFSKGVTPYTALTNQEMMEFLQSGQRLPKPAETLDEIYEIMTSCWLKDSEERPNFSQLVGLLRVILERQTESYGYLGYDPTLEEEEDNGDESIAL</sequence>
<dbReference type="GO" id="GO:0005524">
    <property type="term" value="F:ATP binding"/>
    <property type="evidence" value="ECO:0007669"/>
    <property type="project" value="InterPro"/>
</dbReference>
<reference evidence="3" key="1">
    <citation type="submission" date="2022-11" db="UniProtKB">
        <authorList>
            <consortium name="WormBaseParasite"/>
        </authorList>
    </citation>
    <scope>IDENTIFICATION</scope>
</reference>
<dbReference type="Pfam" id="PF07714">
    <property type="entry name" value="PK_Tyr_Ser-Thr"/>
    <property type="match status" value="1"/>
</dbReference>
<dbReference type="InterPro" id="IPR001245">
    <property type="entry name" value="Ser-Thr/Tyr_kinase_cat_dom"/>
</dbReference>
<dbReference type="InterPro" id="IPR050122">
    <property type="entry name" value="RTK"/>
</dbReference>
<dbReference type="InterPro" id="IPR020635">
    <property type="entry name" value="Tyr_kinase_cat_dom"/>
</dbReference>
<dbReference type="SMART" id="SM00219">
    <property type="entry name" value="TyrKc"/>
    <property type="match status" value="1"/>
</dbReference>
<dbReference type="InterPro" id="IPR000719">
    <property type="entry name" value="Prot_kinase_dom"/>
</dbReference>
<dbReference type="AlphaFoldDB" id="A0A914CV32"/>
<dbReference type="PRINTS" id="PR00109">
    <property type="entry name" value="TYRKINASE"/>
</dbReference>
<dbReference type="GO" id="GO:0007169">
    <property type="term" value="P:cell surface receptor protein tyrosine kinase signaling pathway"/>
    <property type="evidence" value="ECO:0007669"/>
    <property type="project" value="TreeGrafter"/>
</dbReference>
<evidence type="ECO:0000313" key="3">
    <source>
        <dbReference type="WBParaSite" id="ACRNAN_scaffold1507.g21903.t1"/>
    </source>
</evidence>
<feature type="domain" description="Protein kinase" evidence="1">
    <location>
        <begin position="1"/>
        <end position="97"/>
    </location>
</feature>
<evidence type="ECO:0000259" key="1">
    <source>
        <dbReference type="PROSITE" id="PS50011"/>
    </source>
</evidence>
<dbReference type="InterPro" id="IPR011009">
    <property type="entry name" value="Kinase-like_dom_sf"/>
</dbReference>
<dbReference type="GO" id="GO:0004714">
    <property type="term" value="F:transmembrane receptor protein tyrosine kinase activity"/>
    <property type="evidence" value="ECO:0007669"/>
    <property type="project" value="TreeGrafter"/>
</dbReference>
<dbReference type="FunFam" id="1.10.510.10:FF:001927">
    <property type="entry name" value="Receptor protein-tyrosine kinase"/>
    <property type="match status" value="1"/>
</dbReference>
<dbReference type="PROSITE" id="PS50011">
    <property type="entry name" value="PROTEIN_KINASE_DOM"/>
    <property type="match status" value="1"/>
</dbReference>